<proteinExistence type="predicted"/>
<accession>A0A511V5P9</accession>
<dbReference type="EMBL" id="BJXX01000045">
    <property type="protein sequence ID" value="GEN33431.1"/>
    <property type="molecule type" value="Genomic_DNA"/>
</dbReference>
<dbReference type="RefSeq" id="WP_146808721.1">
    <property type="nucleotide sequence ID" value="NZ_BJXX01000045.1"/>
</dbReference>
<gene>
    <name evidence="1" type="ORF">ADA01nite_08910</name>
</gene>
<evidence type="ECO:0000313" key="1">
    <source>
        <dbReference type="EMBL" id="GEN33431.1"/>
    </source>
</evidence>
<protein>
    <submittedName>
        <fullName evidence="1">Uncharacterized protein</fullName>
    </submittedName>
</protein>
<reference evidence="1 2" key="1">
    <citation type="submission" date="2019-07" db="EMBL/GenBank/DDBJ databases">
        <title>Whole genome shotgun sequence of Aneurinibacillus danicus NBRC 102444.</title>
        <authorList>
            <person name="Hosoyama A."/>
            <person name="Uohara A."/>
            <person name="Ohji S."/>
            <person name="Ichikawa N."/>
        </authorList>
    </citation>
    <scope>NUCLEOTIDE SEQUENCE [LARGE SCALE GENOMIC DNA]</scope>
    <source>
        <strain evidence="1 2">NBRC 102444</strain>
    </source>
</reference>
<dbReference type="OrthoDB" id="2677302at2"/>
<evidence type="ECO:0000313" key="2">
    <source>
        <dbReference type="Proteomes" id="UP000321157"/>
    </source>
</evidence>
<sequence>MTDEWRTIKPEVLLPAGRISPGEETMGDTLNRLVFQDIYRAVSEDGARYFPRLTAAGDVEICIVYEDIESFSEQVDARVYLDFSSYRQNWIAVLWVVTDPEDPLGYPLSFRTMNEEERYLAVRFLEQEHVWVHYLADIEEGITHLYSEAISFSEEEKEEAGKLLLAAYRYDPVGQEEEEMPEKTMGGEELAQNRLLERGFAFYFDYRLMENRFGEEGAREQVMGAVYRSLWMMHRHPNAQARDAELLIWVGEKTGKNRAGEDTRLLVVAMTPQLLDVYQIVHMSELEANPLATMLMALTEYQYLEEEYPLEYGYIPIVGYDGGTITHIEWNENSFFWLDEAYIAMYPEHTSSPYRL</sequence>
<comment type="caution">
    <text evidence="1">The sequence shown here is derived from an EMBL/GenBank/DDBJ whole genome shotgun (WGS) entry which is preliminary data.</text>
</comment>
<dbReference type="AlphaFoldDB" id="A0A511V5P9"/>
<keyword evidence="2" id="KW-1185">Reference proteome</keyword>
<name>A0A511V5P9_9BACL</name>
<organism evidence="1 2">
    <name type="scientific">Aneurinibacillus danicus</name>
    <dbReference type="NCBI Taxonomy" id="267746"/>
    <lineage>
        <taxon>Bacteria</taxon>
        <taxon>Bacillati</taxon>
        <taxon>Bacillota</taxon>
        <taxon>Bacilli</taxon>
        <taxon>Bacillales</taxon>
        <taxon>Paenibacillaceae</taxon>
        <taxon>Aneurinibacillus group</taxon>
        <taxon>Aneurinibacillus</taxon>
    </lineage>
</organism>
<dbReference type="Proteomes" id="UP000321157">
    <property type="component" value="Unassembled WGS sequence"/>
</dbReference>